<dbReference type="InterPro" id="IPR012337">
    <property type="entry name" value="RNaseH-like_sf"/>
</dbReference>
<dbReference type="SUPFAM" id="SSF53098">
    <property type="entry name" value="Ribonuclease H-like"/>
    <property type="match status" value="1"/>
</dbReference>
<name>A0A8C1VDV3_CYPCA</name>
<dbReference type="AlphaFoldDB" id="A0A8C1VDV3"/>
<evidence type="ECO:0000313" key="2">
    <source>
        <dbReference type="Proteomes" id="UP000694700"/>
    </source>
</evidence>
<evidence type="ECO:0008006" key="3">
    <source>
        <dbReference type="Google" id="ProtNLM"/>
    </source>
</evidence>
<dbReference type="Ensembl" id="ENSCCRT00015052317.1">
    <property type="protein sequence ID" value="ENSCCRP00015050617.1"/>
    <property type="gene ID" value="ENSCCRG00015020869.1"/>
</dbReference>
<evidence type="ECO:0000313" key="1">
    <source>
        <dbReference type="Ensembl" id="ENSCCRP00015050617.1"/>
    </source>
</evidence>
<reference evidence="1" key="1">
    <citation type="submission" date="2025-08" db="UniProtKB">
        <authorList>
            <consortium name="Ensembl"/>
        </authorList>
    </citation>
    <scope>IDENTIFICATION</scope>
</reference>
<proteinExistence type="predicted"/>
<accession>A0A8C1VDV3</accession>
<dbReference type="PANTHER" id="PTHR47501:SF5">
    <property type="entry name" value="HAT C-TERMINAL DIMERISATION DOMAIN-CONTAINING PROTEIN"/>
    <property type="match status" value="1"/>
</dbReference>
<organism evidence="1 2">
    <name type="scientific">Cyprinus carpio</name>
    <name type="common">Common carp</name>
    <dbReference type="NCBI Taxonomy" id="7962"/>
    <lineage>
        <taxon>Eukaryota</taxon>
        <taxon>Metazoa</taxon>
        <taxon>Chordata</taxon>
        <taxon>Craniata</taxon>
        <taxon>Vertebrata</taxon>
        <taxon>Euteleostomi</taxon>
        <taxon>Actinopterygii</taxon>
        <taxon>Neopterygii</taxon>
        <taxon>Teleostei</taxon>
        <taxon>Ostariophysi</taxon>
        <taxon>Cypriniformes</taxon>
        <taxon>Cyprinidae</taxon>
        <taxon>Cyprininae</taxon>
        <taxon>Cyprinus</taxon>
    </lineage>
</organism>
<dbReference type="PANTHER" id="PTHR47501">
    <property type="entry name" value="TRANSPOSASE-RELATED"/>
    <property type="match status" value="1"/>
</dbReference>
<protein>
    <recommendedName>
        <fullName evidence="3">BED-type domain-containing protein</fullName>
    </recommendedName>
</protein>
<dbReference type="Proteomes" id="UP000694700">
    <property type="component" value="Unplaced"/>
</dbReference>
<sequence length="489" mass="55000">KQIICDKIRGNSKVAFSNWKYRHYFSLIEIKGKSVSVTCTLCPGKKTLSMYASSNSNLINHLTSTHANTTLVAAANPTPNAASFSSSEGDRATLLKQATLNFSGQQQVTKPELNTLIARYVVENMLPLSTVVYESFRAILAKIPIRGGNTFVKFIDSEYEKMNIELKTSFEELEYILTTADIWTAHNKSYLGVTAHWLNPNNMERETAALACRRFKGRCASHTLNLIPCTDVDKWLLSKSATKAVYRSATALWNKTSRSALATETADELVSKKLLVPCTTRWNSFYDALARICEISMVDLNTISSKLGLTAITEREHQFLKEYCTAMKPLTVALDILQGEDCFHGSLICAIKIRFADVLGNKEAIPAAVTLPKFKLHWLRSQELKDKAKASLLAEELTIYSPLKPPLQQKNRWQTILDLQHKTLTLCGFSLIKKISLRYNAATPSSSPVERLFSLGKLVFSLKRNRLSDKRFEKLLLLLTNYFYNVVTE</sequence>